<evidence type="ECO:0000256" key="7">
    <source>
        <dbReference type="ARBA" id="ARBA00022840"/>
    </source>
</evidence>
<keyword evidence="9 13" id="KW-1133">Transmembrane helix</keyword>
<evidence type="ECO:0000256" key="2">
    <source>
        <dbReference type="ARBA" id="ARBA00007577"/>
    </source>
</evidence>
<comment type="caution">
    <text evidence="16">The sequence shown here is derived from an EMBL/GenBank/DDBJ whole genome shotgun (WGS) entry which is preliminary data.</text>
</comment>
<feature type="transmembrane region" description="Helical" evidence="13">
    <location>
        <begin position="39"/>
        <end position="60"/>
    </location>
</feature>
<evidence type="ECO:0000256" key="13">
    <source>
        <dbReference type="SAM" id="Phobius"/>
    </source>
</evidence>
<keyword evidence="4 13" id="KW-0812">Transmembrane</keyword>
<keyword evidence="8" id="KW-1278">Translocase</keyword>
<evidence type="ECO:0000256" key="12">
    <source>
        <dbReference type="SAM" id="MobiDB-lite"/>
    </source>
</evidence>
<dbReference type="InterPro" id="IPR017871">
    <property type="entry name" value="ABC_transporter-like_CS"/>
</dbReference>
<dbReference type="GO" id="GO:0016020">
    <property type="term" value="C:membrane"/>
    <property type="evidence" value="ECO:0007669"/>
    <property type="project" value="UniProtKB-SubCell"/>
</dbReference>
<evidence type="ECO:0000256" key="3">
    <source>
        <dbReference type="ARBA" id="ARBA00022448"/>
    </source>
</evidence>
<feature type="domain" description="ABC transporter" evidence="14">
    <location>
        <begin position="961"/>
        <end position="1179"/>
    </location>
</feature>
<comment type="similarity">
    <text evidence="2">Belongs to the ABC transporter superfamily. ABCB family. Multidrug resistance exporter (TC 3.A.1.201) subfamily.</text>
</comment>
<reference evidence="16 17" key="1">
    <citation type="submission" date="2024-11" db="EMBL/GenBank/DDBJ databases">
        <title>Chromosome-level genome assembly of Eucalyptus globulus Labill. provides insights into its genome evolution.</title>
        <authorList>
            <person name="Li X."/>
        </authorList>
    </citation>
    <scope>NUCLEOTIDE SEQUENCE [LARGE SCALE GENOMIC DNA]</scope>
    <source>
        <strain evidence="16">CL2024</strain>
        <tissue evidence="16">Fresh tender leaves</tissue>
    </source>
</reference>
<dbReference type="SUPFAM" id="SSF52540">
    <property type="entry name" value="P-loop containing nucleoside triphosphate hydrolases"/>
    <property type="match status" value="2"/>
</dbReference>
<dbReference type="EMBL" id="JBJKBG010000009">
    <property type="protein sequence ID" value="KAL3723211.1"/>
    <property type="molecule type" value="Genomic_DNA"/>
</dbReference>
<dbReference type="Pfam" id="PF00664">
    <property type="entry name" value="ABC_membrane"/>
    <property type="match status" value="2"/>
</dbReference>
<evidence type="ECO:0000313" key="16">
    <source>
        <dbReference type="EMBL" id="KAL3723211.1"/>
    </source>
</evidence>
<dbReference type="CDD" id="cd18578">
    <property type="entry name" value="ABC_6TM_Pgp_ABCB1_D2_like"/>
    <property type="match status" value="1"/>
</dbReference>
<feature type="compositionally biased region" description="Polar residues" evidence="12">
    <location>
        <begin position="579"/>
        <end position="588"/>
    </location>
</feature>
<feature type="transmembrane region" description="Helical" evidence="13">
    <location>
        <begin position="794"/>
        <end position="810"/>
    </location>
</feature>
<protein>
    <submittedName>
        <fullName evidence="16">Uncharacterized protein</fullName>
    </submittedName>
</protein>
<keyword evidence="3" id="KW-0813">Transport</keyword>
<dbReference type="GO" id="GO:0005737">
    <property type="term" value="C:cytoplasm"/>
    <property type="evidence" value="ECO:0007669"/>
    <property type="project" value="UniProtKB-ARBA"/>
</dbReference>
<keyword evidence="17" id="KW-1185">Reference proteome</keyword>
<feature type="region of interest" description="Disordered" evidence="12">
    <location>
        <begin position="566"/>
        <end position="595"/>
    </location>
</feature>
<dbReference type="InterPro" id="IPR003439">
    <property type="entry name" value="ABC_transporter-like_ATP-bd"/>
</dbReference>
<comment type="subcellular location">
    <subcellularLocation>
        <location evidence="1">Membrane</location>
        <topology evidence="1">Multi-pass membrane protein</topology>
    </subcellularLocation>
</comment>
<feature type="domain" description="ABC transmembrane type-1" evidence="15">
    <location>
        <begin position="648"/>
        <end position="935"/>
    </location>
</feature>
<dbReference type="AlphaFoldDB" id="A0ABD3J656"/>
<feature type="domain" description="ABC transporter" evidence="14">
    <location>
        <begin position="348"/>
        <end position="567"/>
    </location>
</feature>
<keyword evidence="6" id="KW-0547">Nucleotide-binding</keyword>
<keyword evidence="11" id="KW-0325">Glycoprotein</keyword>
<feature type="transmembrane region" description="Helical" evidence="13">
    <location>
        <begin position="253"/>
        <end position="274"/>
    </location>
</feature>
<feature type="transmembrane region" description="Helical" evidence="13">
    <location>
        <begin position="687"/>
        <end position="704"/>
    </location>
</feature>
<evidence type="ECO:0000259" key="14">
    <source>
        <dbReference type="PROSITE" id="PS50893"/>
    </source>
</evidence>
<evidence type="ECO:0000256" key="8">
    <source>
        <dbReference type="ARBA" id="ARBA00022967"/>
    </source>
</evidence>
<dbReference type="InterPro" id="IPR003593">
    <property type="entry name" value="AAA+_ATPase"/>
</dbReference>
<gene>
    <name evidence="16" type="ORF">ACJRO7_035398</name>
</gene>
<dbReference type="PROSITE" id="PS00211">
    <property type="entry name" value="ABC_TRANSPORTER_1"/>
    <property type="match status" value="2"/>
</dbReference>
<dbReference type="Pfam" id="PF00005">
    <property type="entry name" value="ABC_tran"/>
    <property type="match status" value="2"/>
</dbReference>
<sequence>MGNERRSNVAEEEEEEEKKKGWSSIGSTFMHADGVDKCLMGLVFFGVVTDGFSTPLLLYVTSRLMNDIGSASSLDPEMFRHKINKNALVLLCMACGLLFACFLGASNRLSCSLFGYILFYLRKKLEIEEKLRFCRTCSDYDGDDDCIQKGIVPNFVMNTSTFIGSYVAAFLLQWRLALVGFPFVVLLVIPGLIYGRTLMGLATRVGEEYNKAGTVAERGISFIRTVYSKTMSDFSGALEGSVRLGLKQGLAKGLAVGSNGVVFGIQAFMAYYGRRMVMYHSTKGDTVYAVGVGLAVGGLAFGAGLSNLKYLAEAISAVDRITELINRVPKIDTDNLEGKIIEKVSGEIEFKHVEFAYPSRPKNFIFRDFCLTIPAGKSVALVGSSGYYDPLNGEILLDGVPVDKLQLKWLRSQMGLVSQEPTLFAPTIKENILFGKEDATMEEVVEAAKASNAHNFISQLPQGYDTGIQMSGGQKQRIAIARAIIKSPRILLLDEATSALDLESERIVQEALEKVAVGRTIIIVAHWLSTIQNADVIAVVQNGQVMETGSHQKLIRREEGIYSSRVHLQQTESKKTQDEGQVTTTRSPYSPEIDFTSDPTASIFSSADIAESTQESTEKGNPREGPTFQTSLLRRLLAFSRPEWRHVAMACVSAVLCGAIQPVYAFLMGSMISVFFLTDHNEIKKKTRTYTLCFAGFFVFSLLINTTQHYNFAYVGEYLTKRIRQMMLAKILTFEVSWFNQDENSSGTICSRLARDANVVRSLVGDQMSLLVQAISAATIACIMGLVIAWRLAIVMIAIEPLIILCFYGRKSLLKGMSQKAIEAQNECSKSAAEAVSNHRIITAFSSQERILKMMSKAQEGPMRENKRQSWFAGFGLGASQCLTKCTWTFDFWYSGKLVSQGYITFKEVFETFPILITTGKVIADAGSMTTDIARGSDAMKSVFVVLDRETNIKLDDPRGLKPEKISGRVEVRDILKDFYIDIEAGKLTALVGKSGSGKSTIIGLIERFYDPLRGTIKVDGREIKSYHLRSLRQHIALVSREPAQFASTVKENIIYGVSPVKAANAHGFISGLKDGYNTWCGDRGVQLSGGQKQRITIARAILKDPSVLLLDEATSALDGQSERTVEDALEGLMVGRTSVVVAHRLSTIRNCDVIAVLEKGTHSSLLAKGPGGAYYSLASLQMS</sequence>
<feature type="transmembrane region" description="Helical" evidence="13">
    <location>
        <begin position="644"/>
        <end position="667"/>
    </location>
</feature>
<evidence type="ECO:0000256" key="6">
    <source>
        <dbReference type="ARBA" id="ARBA00022741"/>
    </source>
</evidence>
<evidence type="ECO:0000256" key="9">
    <source>
        <dbReference type="ARBA" id="ARBA00022989"/>
    </source>
</evidence>
<dbReference type="InterPro" id="IPR011527">
    <property type="entry name" value="ABC1_TM_dom"/>
</dbReference>
<organism evidence="16 17">
    <name type="scientific">Eucalyptus globulus</name>
    <name type="common">Tasmanian blue gum</name>
    <dbReference type="NCBI Taxonomy" id="34317"/>
    <lineage>
        <taxon>Eukaryota</taxon>
        <taxon>Viridiplantae</taxon>
        <taxon>Streptophyta</taxon>
        <taxon>Embryophyta</taxon>
        <taxon>Tracheophyta</taxon>
        <taxon>Spermatophyta</taxon>
        <taxon>Magnoliopsida</taxon>
        <taxon>eudicotyledons</taxon>
        <taxon>Gunneridae</taxon>
        <taxon>Pentapetalae</taxon>
        <taxon>rosids</taxon>
        <taxon>malvids</taxon>
        <taxon>Myrtales</taxon>
        <taxon>Myrtaceae</taxon>
        <taxon>Myrtoideae</taxon>
        <taxon>Eucalypteae</taxon>
        <taxon>Eucalyptus</taxon>
    </lineage>
</organism>
<feature type="transmembrane region" description="Helical" evidence="13">
    <location>
        <begin position="286"/>
        <end position="305"/>
    </location>
</feature>
<dbReference type="GO" id="GO:0005524">
    <property type="term" value="F:ATP binding"/>
    <property type="evidence" value="ECO:0007669"/>
    <property type="project" value="UniProtKB-KW"/>
</dbReference>
<keyword evidence="7" id="KW-0067">ATP-binding</keyword>
<dbReference type="PROSITE" id="PS50893">
    <property type="entry name" value="ABC_TRANSPORTER_2"/>
    <property type="match status" value="2"/>
</dbReference>
<feature type="domain" description="ABC transmembrane type-1" evidence="15">
    <location>
        <begin position="152"/>
        <end position="290"/>
    </location>
</feature>
<dbReference type="Proteomes" id="UP001634007">
    <property type="component" value="Unassembled WGS sequence"/>
</dbReference>
<feature type="transmembrane region" description="Helical" evidence="13">
    <location>
        <begin position="174"/>
        <end position="194"/>
    </location>
</feature>
<dbReference type="InterPro" id="IPR027417">
    <property type="entry name" value="P-loop_NTPase"/>
</dbReference>
<evidence type="ECO:0000256" key="10">
    <source>
        <dbReference type="ARBA" id="ARBA00023136"/>
    </source>
</evidence>
<evidence type="ECO:0000256" key="5">
    <source>
        <dbReference type="ARBA" id="ARBA00022737"/>
    </source>
</evidence>
<dbReference type="Gene3D" id="1.20.1560.10">
    <property type="entry name" value="ABC transporter type 1, transmembrane domain"/>
    <property type="match status" value="2"/>
</dbReference>
<dbReference type="SMART" id="SM00382">
    <property type="entry name" value="AAA"/>
    <property type="match status" value="2"/>
</dbReference>
<feature type="transmembrane region" description="Helical" evidence="13">
    <location>
        <begin position="87"/>
        <end position="105"/>
    </location>
</feature>
<evidence type="ECO:0000256" key="11">
    <source>
        <dbReference type="ARBA" id="ARBA00023180"/>
    </source>
</evidence>
<keyword evidence="5" id="KW-0677">Repeat</keyword>
<evidence type="ECO:0000313" key="17">
    <source>
        <dbReference type="Proteomes" id="UP001634007"/>
    </source>
</evidence>
<evidence type="ECO:0000256" key="1">
    <source>
        <dbReference type="ARBA" id="ARBA00004141"/>
    </source>
</evidence>
<keyword evidence="10 13" id="KW-0472">Membrane</keyword>
<proteinExistence type="inferred from homology"/>
<dbReference type="FunFam" id="3.40.50.300:FF:000604">
    <property type="entry name" value="ABC transporter B family member 28"/>
    <property type="match status" value="1"/>
</dbReference>
<dbReference type="PANTHER" id="PTHR45136">
    <property type="entry name" value="ABC TRANSPORTER DOMAIN-CONTAINING PROTEIN"/>
    <property type="match status" value="1"/>
</dbReference>
<dbReference type="FunFam" id="3.40.50.300:FF:000479">
    <property type="entry name" value="Multidrug resistance protein 1A"/>
    <property type="match status" value="1"/>
</dbReference>
<dbReference type="Gene3D" id="3.40.50.300">
    <property type="entry name" value="P-loop containing nucleotide triphosphate hydrolases"/>
    <property type="match status" value="2"/>
</dbReference>
<dbReference type="PROSITE" id="PS50929">
    <property type="entry name" value="ABC_TM1F"/>
    <property type="match status" value="2"/>
</dbReference>
<dbReference type="CDD" id="cd03249">
    <property type="entry name" value="ABC_MTABC3_MDL1_MDL2"/>
    <property type="match status" value="1"/>
</dbReference>
<dbReference type="InterPro" id="IPR036640">
    <property type="entry name" value="ABC1_TM_sf"/>
</dbReference>
<accession>A0ABD3J656</accession>
<dbReference type="SUPFAM" id="SSF90123">
    <property type="entry name" value="ABC transporter transmembrane region"/>
    <property type="match status" value="2"/>
</dbReference>
<evidence type="ECO:0000259" key="15">
    <source>
        <dbReference type="PROSITE" id="PS50929"/>
    </source>
</evidence>
<name>A0ABD3J656_EUCGL</name>
<dbReference type="PANTHER" id="PTHR45136:SF2">
    <property type="entry name" value="ABC TRANSPORTER DOMAIN-CONTAINING PROTEIN"/>
    <property type="match status" value="1"/>
</dbReference>
<evidence type="ECO:0000256" key="4">
    <source>
        <dbReference type="ARBA" id="ARBA00022692"/>
    </source>
</evidence>